<protein>
    <submittedName>
        <fullName evidence="2">Uncharacterized protein</fullName>
    </submittedName>
</protein>
<organism evidence="2 3">
    <name type="scientific">Caldanaerobacter subterraneus</name>
    <dbReference type="NCBI Taxonomy" id="911092"/>
    <lineage>
        <taxon>Bacteria</taxon>
        <taxon>Bacillati</taxon>
        <taxon>Bacillota</taxon>
        <taxon>Clostridia</taxon>
        <taxon>Thermoanaerobacterales</taxon>
        <taxon>Thermoanaerobacteraceae</taxon>
        <taxon>Caldanaerobacter</taxon>
    </lineage>
</organism>
<evidence type="ECO:0000313" key="2">
    <source>
        <dbReference type="EMBL" id="TCO55514.1"/>
    </source>
</evidence>
<sequence>MNNGKKMSGVFFVVTFAIYWLNTISILSLANVKNELINYHIYIAPENNLQSYIGWSAFLLFTNILLTAYAISKESENVLTKIFWYILPTIVILSIAI</sequence>
<gene>
    <name evidence="2" type="ORF">EV203_13920</name>
</gene>
<keyword evidence="1" id="KW-1133">Transmembrane helix</keyword>
<accession>A0A4R2J9U0</accession>
<keyword evidence="1" id="KW-0812">Transmembrane</keyword>
<evidence type="ECO:0000256" key="1">
    <source>
        <dbReference type="SAM" id="Phobius"/>
    </source>
</evidence>
<dbReference type="AlphaFoldDB" id="A0A4R2J9U0"/>
<dbReference type="RefSeq" id="WP_011026224.1">
    <property type="nucleotide sequence ID" value="NZ_SLWU01000039.1"/>
</dbReference>
<evidence type="ECO:0000313" key="3">
    <source>
        <dbReference type="Proteomes" id="UP000294886"/>
    </source>
</evidence>
<feature type="transmembrane region" description="Helical" evidence="1">
    <location>
        <begin position="78"/>
        <end position="96"/>
    </location>
</feature>
<reference evidence="2 3" key="1">
    <citation type="submission" date="2019-03" db="EMBL/GenBank/DDBJ databases">
        <title>Genomic Encyclopedia of Type Strains, Phase IV (KMG-IV): sequencing the most valuable type-strain genomes for metagenomic binning, comparative biology and taxonomic classification.</title>
        <authorList>
            <person name="Goeker M."/>
        </authorList>
    </citation>
    <scope>NUCLEOTIDE SEQUENCE [LARGE SCALE GENOMIC DNA]</scope>
    <source>
        <strain evidence="2 3">DSM 13054</strain>
    </source>
</reference>
<proteinExistence type="predicted"/>
<feature type="transmembrane region" description="Helical" evidence="1">
    <location>
        <begin position="52"/>
        <end position="71"/>
    </location>
</feature>
<feature type="transmembrane region" description="Helical" evidence="1">
    <location>
        <begin position="9"/>
        <end position="32"/>
    </location>
</feature>
<dbReference type="Proteomes" id="UP000294886">
    <property type="component" value="Unassembled WGS sequence"/>
</dbReference>
<comment type="caution">
    <text evidence="2">The sequence shown here is derived from an EMBL/GenBank/DDBJ whole genome shotgun (WGS) entry which is preliminary data.</text>
</comment>
<name>A0A4R2J9U0_9THEO</name>
<keyword evidence="1" id="KW-0472">Membrane</keyword>
<dbReference type="EMBL" id="SLWU01000039">
    <property type="protein sequence ID" value="TCO55514.1"/>
    <property type="molecule type" value="Genomic_DNA"/>
</dbReference>